<dbReference type="GO" id="GO:0007165">
    <property type="term" value="P:signal transduction"/>
    <property type="evidence" value="ECO:0007669"/>
    <property type="project" value="UniProtKB-KW"/>
</dbReference>
<evidence type="ECO:0000256" key="9">
    <source>
        <dbReference type="ARBA" id="ARBA00023224"/>
    </source>
</evidence>
<dbReference type="GO" id="GO:0004984">
    <property type="term" value="F:olfactory receptor activity"/>
    <property type="evidence" value="ECO:0007669"/>
    <property type="project" value="InterPro"/>
</dbReference>
<feature type="transmembrane region" description="Helical" evidence="10">
    <location>
        <begin position="37"/>
        <end position="62"/>
    </location>
</feature>
<keyword evidence="5 10" id="KW-0552">Olfaction</keyword>
<keyword evidence="9 10" id="KW-0807">Transducer</keyword>
<organism evidence="11 12">
    <name type="scientific">Glossina austeni</name>
    <name type="common">Savannah tsetse fly</name>
    <dbReference type="NCBI Taxonomy" id="7395"/>
    <lineage>
        <taxon>Eukaryota</taxon>
        <taxon>Metazoa</taxon>
        <taxon>Ecdysozoa</taxon>
        <taxon>Arthropoda</taxon>
        <taxon>Hexapoda</taxon>
        <taxon>Insecta</taxon>
        <taxon>Pterygota</taxon>
        <taxon>Neoptera</taxon>
        <taxon>Endopterygota</taxon>
        <taxon>Diptera</taxon>
        <taxon>Brachycera</taxon>
        <taxon>Muscomorpha</taxon>
        <taxon>Hippoboscoidea</taxon>
        <taxon>Glossinidae</taxon>
        <taxon>Glossina</taxon>
    </lineage>
</organism>
<feature type="transmembrane region" description="Helical" evidence="10">
    <location>
        <begin position="271"/>
        <end position="291"/>
    </location>
</feature>
<evidence type="ECO:0000256" key="8">
    <source>
        <dbReference type="ARBA" id="ARBA00023170"/>
    </source>
</evidence>
<dbReference type="InterPro" id="IPR004117">
    <property type="entry name" value="7tm6_olfct_rcpt"/>
</dbReference>
<keyword evidence="7 10" id="KW-0472">Membrane</keyword>
<evidence type="ECO:0000256" key="6">
    <source>
        <dbReference type="ARBA" id="ARBA00022989"/>
    </source>
</evidence>
<keyword evidence="12" id="KW-1185">Reference proteome</keyword>
<evidence type="ECO:0000256" key="1">
    <source>
        <dbReference type="ARBA" id="ARBA00004651"/>
    </source>
</evidence>
<evidence type="ECO:0000256" key="7">
    <source>
        <dbReference type="ARBA" id="ARBA00023136"/>
    </source>
</evidence>
<accession>A0A1A9VWZ8</accession>
<comment type="similarity">
    <text evidence="10">Belongs to the insect chemoreceptor superfamily. Heteromeric odorant receptor channel (TC 1.A.69) family.</text>
</comment>
<evidence type="ECO:0000256" key="3">
    <source>
        <dbReference type="ARBA" id="ARBA00022606"/>
    </source>
</evidence>
<dbReference type="Proteomes" id="UP000078200">
    <property type="component" value="Unassembled WGS sequence"/>
</dbReference>
<feature type="transmembrane region" description="Helical" evidence="10">
    <location>
        <begin position="303"/>
        <end position="324"/>
    </location>
</feature>
<sequence length="394" mass="45460">MAVAKIHTWKAFEYHWRLWTFFGLKPPPRNSVWFKPYVAYAIVLNISVTFLFPCTLIINLILAKNMNEVCENLYNTITDVICNVKFLNMFLVRKKLLQINQILKRLDMRAQTREEINELQKGVNSARNCFKIVGRLFCVALITSQLVAYLSPERILMYPAWFPWDWRASKRNFLYAHSYQLYGLILQTAQNLGSDTYPQAYLVVLIGHIKALSLRIKALGSEVTSFSDASDAELKEKIENHLYRELIDCIIDHETINDLFRIVQQGISSTCLAQFFCTGLAQCTIGVYTFYVGLDYSKLPNLVAYFGAVTAEIFILCYYGDLFCQANEQLINSIYSCNWVDREKKFKQAHRFLLQRSQKINTVMAGNLIPVSLSTFVTVMKTAYSAFTVLNKFN</sequence>
<dbReference type="PANTHER" id="PTHR21137:SF35">
    <property type="entry name" value="ODORANT RECEPTOR 19A-RELATED"/>
    <property type="match status" value="1"/>
</dbReference>
<dbReference type="GO" id="GO:0005886">
    <property type="term" value="C:plasma membrane"/>
    <property type="evidence" value="ECO:0007669"/>
    <property type="project" value="UniProtKB-SubCell"/>
</dbReference>
<keyword evidence="4 10" id="KW-0812">Transmembrane</keyword>
<evidence type="ECO:0000256" key="5">
    <source>
        <dbReference type="ARBA" id="ARBA00022725"/>
    </source>
</evidence>
<dbReference type="VEuPathDB" id="VectorBase:GAUT050371"/>
<keyword evidence="2" id="KW-1003">Cell membrane</keyword>
<dbReference type="EnsemblMetazoa" id="GAUT050371-RA">
    <property type="protein sequence ID" value="GAUT050371-PA"/>
    <property type="gene ID" value="GAUT050371"/>
</dbReference>
<keyword evidence="3 10" id="KW-0716">Sensory transduction</keyword>
<evidence type="ECO:0000256" key="2">
    <source>
        <dbReference type="ARBA" id="ARBA00022475"/>
    </source>
</evidence>
<evidence type="ECO:0000313" key="11">
    <source>
        <dbReference type="EnsemblMetazoa" id="GAUT050371-PA"/>
    </source>
</evidence>
<evidence type="ECO:0000313" key="12">
    <source>
        <dbReference type="Proteomes" id="UP000078200"/>
    </source>
</evidence>
<dbReference type="AlphaFoldDB" id="A0A1A9VWZ8"/>
<protein>
    <recommendedName>
        <fullName evidence="10">Odorant receptor</fullName>
    </recommendedName>
</protein>
<dbReference type="Pfam" id="PF02949">
    <property type="entry name" value="7tm_6"/>
    <property type="match status" value="1"/>
</dbReference>
<dbReference type="GO" id="GO:0005549">
    <property type="term" value="F:odorant binding"/>
    <property type="evidence" value="ECO:0007669"/>
    <property type="project" value="InterPro"/>
</dbReference>
<comment type="subcellular location">
    <subcellularLocation>
        <location evidence="1 10">Cell membrane</location>
        <topology evidence="1 10">Multi-pass membrane protein</topology>
    </subcellularLocation>
</comment>
<keyword evidence="8 10" id="KW-0675">Receptor</keyword>
<reference evidence="11" key="1">
    <citation type="submission" date="2020-05" db="UniProtKB">
        <authorList>
            <consortium name="EnsemblMetazoa"/>
        </authorList>
    </citation>
    <scope>IDENTIFICATION</scope>
    <source>
        <strain evidence="11">TTRI</strain>
    </source>
</reference>
<comment type="caution">
    <text evidence="10">Lacks conserved residue(s) required for the propagation of feature annotation.</text>
</comment>
<evidence type="ECO:0000256" key="4">
    <source>
        <dbReference type="ARBA" id="ARBA00022692"/>
    </source>
</evidence>
<proteinExistence type="inferred from homology"/>
<evidence type="ECO:0000256" key="10">
    <source>
        <dbReference type="RuleBase" id="RU351113"/>
    </source>
</evidence>
<dbReference type="PANTHER" id="PTHR21137">
    <property type="entry name" value="ODORANT RECEPTOR"/>
    <property type="match status" value="1"/>
</dbReference>
<name>A0A1A9VWZ8_GLOAU</name>
<keyword evidence="6 10" id="KW-1133">Transmembrane helix</keyword>